<dbReference type="PANTHER" id="PTHR12788:SF10">
    <property type="entry name" value="PROTEIN-TYROSINE SULFOTRANSFERASE"/>
    <property type="match status" value="1"/>
</dbReference>
<dbReference type="SUPFAM" id="SSF48452">
    <property type="entry name" value="TPR-like"/>
    <property type="match status" value="1"/>
</dbReference>
<dbReference type="SUPFAM" id="SSF52540">
    <property type="entry name" value="P-loop containing nucleoside triphosphate hydrolases"/>
    <property type="match status" value="1"/>
</dbReference>
<evidence type="ECO:0000256" key="3">
    <source>
        <dbReference type="SAM" id="MobiDB-lite"/>
    </source>
</evidence>
<keyword evidence="2" id="KW-0802">TPR repeat</keyword>
<dbReference type="Gene3D" id="1.25.40.10">
    <property type="entry name" value="Tetratricopeptide repeat domain"/>
    <property type="match status" value="1"/>
</dbReference>
<dbReference type="PANTHER" id="PTHR12788">
    <property type="entry name" value="PROTEIN-TYROSINE SULFOTRANSFERASE 2"/>
    <property type="match status" value="1"/>
</dbReference>
<protein>
    <submittedName>
        <fullName evidence="4">Uncharacterized protein</fullName>
    </submittedName>
</protein>
<evidence type="ECO:0000313" key="5">
    <source>
        <dbReference type="Proteomes" id="UP000078263"/>
    </source>
</evidence>
<dbReference type="GO" id="GO:0008476">
    <property type="term" value="F:protein-tyrosine sulfotransferase activity"/>
    <property type="evidence" value="ECO:0007669"/>
    <property type="project" value="InterPro"/>
</dbReference>
<organism evidence="4 5">
    <name type="scientific">Erythrobacter neustonensis</name>
    <dbReference type="NCBI Taxonomy" id="1112"/>
    <lineage>
        <taxon>Bacteria</taxon>
        <taxon>Pseudomonadati</taxon>
        <taxon>Pseudomonadota</taxon>
        <taxon>Alphaproteobacteria</taxon>
        <taxon>Sphingomonadales</taxon>
        <taxon>Erythrobacteraceae</taxon>
        <taxon>Erythrobacter/Porphyrobacter group</taxon>
        <taxon>Erythrobacter</taxon>
    </lineage>
</organism>
<keyword evidence="1" id="KW-0808">Transferase</keyword>
<accession>A0A192D2W8</accession>
<evidence type="ECO:0000313" key="4">
    <source>
        <dbReference type="EMBL" id="ANK12455.1"/>
    </source>
</evidence>
<proteinExistence type="predicted"/>
<dbReference type="InterPro" id="IPR011990">
    <property type="entry name" value="TPR-like_helical_dom_sf"/>
</dbReference>
<evidence type="ECO:0000256" key="1">
    <source>
        <dbReference type="ARBA" id="ARBA00022679"/>
    </source>
</evidence>
<evidence type="ECO:0000256" key="2">
    <source>
        <dbReference type="PROSITE-ProRule" id="PRU00339"/>
    </source>
</evidence>
<dbReference type="SMART" id="SM00028">
    <property type="entry name" value="TPR"/>
    <property type="match status" value="4"/>
</dbReference>
<dbReference type="AlphaFoldDB" id="A0A192D2W8"/>
<dbReference type="EMBL" id="CP016033">
    <property type="protein sequence ID" value="ANK12455.1"/>
    <property type="molecule type" value="Genomic_DNA"/>
</dbReference>
<dbReference type="InterPro" id="IPR026634">
    <property type="entry name" value="TPST-like"/>
</dbReference>
<gene>
    <name evidence="4" type="ORF">A9D12_05275</name>
</gene>
<dbReference type="Proteomes" id="UP000078263">
    <property type="component" value="Chromosome"/>
</dbReference>
<feature type="repeat" description="TPR" evidence="2">
    <location>
        <begin position="210"/>
        <end position="243"/>
    </location>
</feature>
<dbReference type="STRING" id="1112.A9D12_05275"/>
<dbReference type="InterPro" id="IPR027417">
    <property type="entry name" value="P-loop_NTPase"/>
</dbReference>
<dbReference type="InterPro" id="IPR019734">
    <property type="entry name" value="TPR_rpt"/>
</dbReference>
<dbReference type="OrthoDB" id="9800698at2"/>
<sequence length="599" mass="66116">MDTSEPRQTPRAPSPIAEQAKADPAAAAVRLRAVTARNPHDAAAQRMLGRVLRQLGRDDEAARAELAAVRATAYDPAMIAAAEALLANDLPGAEARLRDRLARQPTDVAAIRMMAELAGRLGRYRDAENLLRRAVELAPAFTAARANLAIALYRQNRFAEAGEVLEDVLAQEPANASSRNLLAATLGRTGDYDEALRLYGDLTGSFPGHAKLWMSYGHLLKTVGRLEDSIAAYRRALAIEPHLGEVWWSLANLKTVEFTDADIAAMEAALAEGVSGEDALHLHFALGKAWGDRKDAAQSFAHYASGNDLRSRELGYDPAATTQAVDRMIEVFTPAFLAEREGAGDPAPDPIFILGLPRAGSTLLEQILASHSAIEGTMELPDIPAIAMREAKAAGDDTRDWTGALAAMPRERLAELGAEFLDRTRVQRKTDKPFYIDKLPNNWAYAGLIHLILPNAKIIDARRHPMDCCFSNFRQHFAKGQAFTYALDHIGQYYADYVRAMDYYDRVLPGRIHRVIHERVLDDPEAEVRAMLAYLGLPFQEACMQFHRNTRAVRTASSEQVRRPINRDGAGQWQPFDPWLGPLRESLGDLIDTYADRPD</sequence>
<keyword evidence="5" id="KW-1185">Reference proteome</keyword>
<name>A0A192D2W8_9SPHN</name>
<dbReference type="PROSITE" id="PS50005">
    <property type="entry name" value="TPR"/>
    <property type="match status" value="1"/>
</dbReference>
<dbReference type="RefSeq" id="WP_068350366.1">
    <property type="nucleotide sequence ID" value="NZ_CP016033.1"/>
</dbReference>
<dbReference type="Pfam" id="PF13469">
    <property type="entry name" value="Sulfotransfer_3"/>
    <property type="match status" value="1"/>
</dbReference>
<dbReference type="KEGG" id="pns:A9D12_05275"/>
<dbReference type="Pfam" id="PF14559">
    <property type="entry name" value="TPR_19"/>
    <property type="match status" value="1"/>
</dbReference>
<feature type="region of interest" description="Disordered" evidence="3">
    <location>
        <begin position="1"/>
        <end position="23"/>
    </location>
</feature>
<dbReference type="Pfam" id="PF13432">
    <property type="entry name" value="TPR_16"/>
    <property type="match status" value="2"/>
</dbReference>
<dbReference type="Gene3D" id="3.40.50.300">
    <property type="entry name" value="P-loop containing nucleotide triphosphate hydrolases"/>
    <property type="match status" value="1"/>
</dbReference>
<reference evidence="4 5" key="1">
    <citation type="submission" date="2016-05" db="EMBL/GenBank/DDBJ databases">
        <title>Compelete Genome Sequence of Bacteriochlorophyll-Synthesizing Bacterium Porphyrobacter neustonensis DSM 9434.</title>
        <authorList>
            <person name="Shi X.-L."/>
            <person name="Wu Y.-H."/>
            <person name="Cheng H."/>
            <person name="Xu L."/>
            <person name="Zhang X.-Q."/>
            <person name="Wang C.-S."/>
            <person name="Xu X.-W."/>
        </authorList>
    </citation>
    <scope>NUCLEOTIDE SEQUENCE [LARGE SCALE GENOMIC DNA]</scope>
    <source>
        <strain evidence="4 5">DSM 9434</strain>
    </source>
</reference>